<name>A0ABD5SRF5_9EURY</name>
<keyword evidence="3" id="KW-1185">Reference proteome</keyword>
<proteinExistence type="predicted"/>
<feature type="region of interest" description="Disordered" evidence="1">
    <location>
        <begin position="1"/>
        <end position="62"/>
    </location>
</feature>
<sequence>MDTQPNEARDIDGVGEDSADECSKDDAADDLFADNDGGGSDGDNTERDVESVGTVVGGGKGAREEIVPSAVEGRHSGLLVNCLGVKSRGFRVDFRSMPQ</sequence>
<comment type="caution">
    <text evidence="2">The sequence shown here is derived from an EMBL/GenBank/DDBJ whole genome shotgun (WGS) entry which is preliminary data.</text>
</comment>
<dbReference type="EMBL" id="JBHSWV010000231">
    <property type="protein sequence ID" value="MFC6766311.1"/>
    <property type="molecule type" value="Genomic_DNA"/>
</dbReference>
<dbReference type="AlphaFoldDB" id="A0ABD5SRF5"/>
<evidence type="ECO:0000313" key="2">
    <source>
        <dbReference type="EMBL" id="MFC6766311.1"/>
    </source>
</evidence>
<organism evidence="2 3">
    <name type="scientific">Natrinema soli</name>
    <dbReference type="NCBI Taxonomy" id="1930624"/>
    <lineage>
        <taxon>Archaea</taxon>
        <taxon>Methanobacteriati</taxon>
        <taxon>Methanobacteriota</taxon>
        <taxon>Stenosarchaea group</taxon>
        <taxon>Halobacteria</taxon>
        <taxon>Halobacteriales</taxon>
        <taxon>Natrialbaceae</taxon>
        <taxon>Natrinema</taxon>
    </lineage>
</organism>
<protein>
    <submittedName>
        <fullName evidence="2">Uncharacterized protein</fullName>
    </submittedName>
</protein>
<accession>A0ABD5SRF5</accession>
<evidence type="ECO:0000313" key="3">
    <source>
        <dbReference type="Proteomes" id="UP001596383"/>
    </source>
</evidence>
<reference evidence="2 3" key="1">
    <citation type="journal article" date="2019" name="Int. J. Syst. Evol. Microbiol.">
        <title>The Global Catalogue of Microorganisms (GCM) 10K type strain sequencing project: providing services to taxonomists for standard genome sequencing and annotation.</title>
        <authorList>
            <consortium name="The Broad Institute Genomics Platform"/>
            <consortium name="The Broad Institute Genome Sequencing Center for Infectious Disease"/>
            <person name="Wu L."/>
            <person name="Ma J."/>
        </authorList>
    </citation>
    <scope>NUCLEOTIDE SEQUENCE [LARGE SCALE GENOMIC DNA]</scope>
    <source>
        <strain evidence="2 3">LMG 29247</strain>
    </source>
</reference>
<dbReference type="RefSeq" id="WP_273739276.1">
    <property type="nucleotide sequence ID" value="NZ_JAQIVI010000231.1"/>
</dbReference>
<dbReference type="Proteomes" id="UP001596383">
    <property type="component" value="Unassembled WGS sequence"/>
</dbReference>
<evidence type="ECO:0000256" key="1">
    <source>
        <dbReference type="SAM" id="MobiDB-lite"/>
    </source>
</evidence>
<gene>
    <name evidence="2" type="ORF">ACFQE6_15330</name>
</gene>